<dbReference type="KEGG" id="emi:Emin_0991"/>
<evidence type="ECO:0000313" key="6">
    <source>
        <dbReference type="EMBL" id="ACC98544.1"/>
    </source>
</evidence>
<keyword evidence="4 5" id="KW-0472">Membrane</keyword>
<evidence type="ECO:0000256" key="2">
    <source>
        <dbReference type="ARBA" id="ARBA00022692"/>
    </source>
</evidence>
<dbReference type="GO" id="GO:0005886">
    <property type="term" value="C:plasma membrane"/>
    <property type="evidence" value="ECO:0007669"/>
    <property type="project" value="InterPro"/>
</dbReference>
<name>B2KDE8_ELUMP</name>
<evidence type="ECO:0000313" key="7">
    <source>
        <dbReference type="Proteomes" id="UP000001029"/>
    </source>
</evidence>
<reference evidence="6 7" key="1">
    <citation type="journal article" date="2009" name="Appl. Environ. Microbiol.">
        <title>Genomic analysis of 'Elusimicrobium minutum,' the first cultivated representative of the phylum 'Elusimicrobia' (formerly termite group 1).</title>
        <authorList>
            <person name="Herlemann D.P.R."/>
            <person name="Geissinger O."/>
            <person name="Ikeda-Ohtsubo W."/>
            <person name="Kunin V."/>
            <person name="Sun H."/>
            <person name="Lapidus A."/>
            <person name="Hugenholtz P."/>
            <person name="Brune A."/>
        </authorList>
    </citation>
    <scope>NUCLEOTIDE SEQUENCE [LARGE SCALE GENOMIC DNA]</scope>
    <source>
        <strain evidence="6 7">Pei191</strain>
    </source>
</reference>
<keyword evidence="1" id="KW-1003">Cell membrane</keyword>
<dbReference type="HOGENOM" id="CLU_187346_2_0_0"/>
<dbReference type="Proteomes" id="UP000001029">
    <property type="component" value="Chromosome"/>
</dbReference>
<dbReference type="Pfam" id="PF07043">
    <property type="entry name" value="DUF1328"/>
    <property type="match status" value="1"/>
</dbReference>
<keyword evidence="7" id="KW-1185">Reference proteome</keyword>
<evidence type="ECO:0000256" key="4">
    <source>
        <dbReference type="ARBA" id="ARBA00023136"/>
    </source>
</evidence>
<dbReference type="EMBL" id="CP001055">
    <property type="protein sequence ID" value="ACC98544.1"/>
    <property type="molecule type" value="Genomic_DNA"/>
</dbReference>
<dbReference type="PIRSF" id="PIRSF036466">
    <property type="entry name" value="UCP036466"/>
    <property type="match status" value="1"/>
</dbReference>
<accession>B2KDE8</accession>
<evidence type="ECO:0000256" key="5">
    <source>
        <dbReference type="SAM" id="Phobius"/>
    </source>
</evidence>
<organism evidence="6 7">
    <name type="scientific">Elusimicrobium minutum (strain Pei191)</name>
    <dbReference type="NCBI Taxonomy" id="445932"/>
    <lineage>
        <taxon>Bacteria</taxon>
        <taxon>Pseudomonadati</taxon>
        <taxon>Elusimicrobiota</taxon>
        <taxon>Elusimicrobia</taxon>
        <taxon>Elusimicrobiales</taxon>
        <taxon>Elusimicrobiaceae</taxon>
        <taxon>Elusimicrobium</taxon>
    </lineage>
</organism>
<evidence type="ECO:0000256" key="1">
    <source>
        <dbReference type="ARBA" id="ARBA00022475"/>
    </source>
</evidence>
<feature type="transmembrane region" description="Helical" evidence="5">
    <location>
        <begin position="29"/>
        <end position="49"/>
    </location>
</feature>
<dbReference type="AlphaFoldDB" id="B2KDE8"/>
<dbReference type="RefSeq" id="WP_012415159.1">
    <property type="nucleotide sequence ID" value="NC_010644.1"/>
</dbReference>
<keyword evidence="3 5" id="KW-1133">Transmembrane helix</keyword>
<dbReference type="HAMAP" id="MF_01361">
    <property type="entry name" value="UPF0391"/>
    <property type="match status" value="1"/>
</dbReference>
<sequence length="52" mass="5658">MFKWAIVFFIVAVGAAFLGFGEVSGTAAWIGKIVLIVAVILFILSLIFGRRK</sequence>
<proteinExistence type="inferred from homology"/>
<keyword evidence="2 5" id="KW-0812">Transmembrane</keyword>
<dbReference type="InterPro" id="IPR009760">
    <property type="entry name" value="DUF1328"/>
</dbReference>
<gene>
    <name evidence="6" type="ordered locus">Emin_0991</name>
</gene>
<protein>
    <submittedName>
        <fullName evidence="6">Uncharacterized protein</fullName>
    </submittedName>
</protein>
<evidence type="ECO:0000256" key="3">
    <source>
        <dbReference type="ARBA" id="ARBA00022989"/>
    </source>
</evidence>